<dbReference type="RefSeq" id="WP_099905728.1">
    <property type="nucleotide sequence ID" value="NZ_BPQJ01000019.1"/>
</dbReference>
<dbReference type="Pfam" id="PF06748">
    <property type="entry name" value="DUF1217"/>
    <property type="match status" value="2"/>
</dbReference>
<dbReference type="EMBL" id="BPQJ01000019">
    <property type="protein sequence ID" value="GJD63858.1"/>
    <property type="molecule type" value="Genomic_DNA"/>
</dbReference>
<protein>
    <recommendedName>
        <fullName evidence="3">DUF1217 domain-containing protein</fullName>
    </recommendedName>
</protein>
<evidence type="ECO:0008006" key="3">
    <source>
        <dbReference type="Google" id="ProtNLM"/>
    </source>
</evidence>
<evidence type="ECO:0000313" key="1">
    <source>
        <dbReference type="EMBL" id="GJD63858.1"/>
    </source>
</evidence>
<accession>A0AA37HDA6</accession>
<dbReference type="AlphaFoldDB" id="A0AA37HDA6"/>
<keyword evidence="2" id="KW-1185">Reference proteome</keyword>
<evidence type="ECO:0000313" key="2">
    <source>
        <dbReference type="Proteomes" id="UP001055286"/>
    </source>
</evidence>
<dbReference type="InterPro" id="IPR023157">
    <property type="entry name" value="AGR-C-984p-like_sf"/>
</dbReference>
<dbReference type="Gene3D" id="1.10.3700.10">
    <property type="entry name" value="AGR C 984p-like"/>
    <property type="match status" value="2"/>
</dbReference>
<dbReference type="SUPFAM" id="SSF158837">
    <property type="entry name" value="AGR C 984p-like"/>
    <property type="match status" value="1"/>
</dbReference>
<reference evidence="1" key="1">
    <citation type="journal article" date="2016" name="Front. Microbiol.">
        <title>Genome Sequence of the Piezophilic, Mesophilic Sulfate-Reducing Bacterium Desulfovibrio indicus J2T.</title>
        <authorList>
            <person name="Cao J."/>
            <person name="Maignien L."/>
            <person name="Shao Z."/>
            <person name="Alain K."/>
            <person name="Jebbar M."/>
        </authorList>
    </citation>
    <scope>NUCLEOTIDE SEQUENCE</scope>
    <source>
        <strain evidence="1">JCM 32048</strain>
    </source>
</reference>
<dbReference type="Proteomes" id="UP001055286">
    <property type="component" value="Unassembled WGS sequence"/>
</dbReference>
<organism evidence="1 2">
    <name type="scientific">Methylobacterium frigidaeris</name>
    <dbReference type="NCBI Taxonomy" id="2038277"/>
    <lineage>
        <taxon>Bacteria</taxon>
        <taxon>Pseudomonadati</taxon>
        <taxon>Pseudomonadota</taxon>
        <taxon>Alphaproteobacteria</taxon>
        <taxon>Hyphomicrobiales</taxon>
        <taxon>Methylobacteriaceae</taxon>
        <taxon>Methylobacterium</taxon>
    </lineage>
</organism>
<sequence length="409" mass="42343">MTSTLTSYMLLSRNLATSLQRKGNDQIVARETAYYQANIGKVTSVDDFMADQRLYGYAMKAFGLEDMAYAKAFMRKVLSEGTDSATAFANRLADDRYVAFAKAFDFTPGTTAKGTDPVVVSPTQLNPAGSAKLSLPYALAASYDFSGTNEASFTLSSQVDASTTKSATIVLNKAALAGKVANLASVTRTEIGAAINAQIGASGPDGLMGKVQVGIGANGSLFFETTGYTELGFDDAPGGTGVNADTVYLAGGTNRTLTVTNGTLSGVGQTAVDIGNGTDLSPGANVKGVVDAYLQQSLEADAGAEDTGVRLALYFARKAPSLSSGYDILSDPALTQVVNTVIGLPATSSATTSDALAARAVLISSKVDFASFRDPAKVEAFARRFAAIWDAQNNTATDPILALFSNGQA</sequence>
<comment type="caution">
    <text evidence="1">The sequence shown here is derived from an EMBL/GenBank/DDBJ whole genome shotgun (WGS) entry which is preliminary data.</text>
</comment>
<gene>
    <name evidence="1" type="ORF">MPEAHAMD_4031</name>
</gene>
<name>A0AA37HDA6_9HYPH</name>
<proteinExistence type="predicted"/>
<dbReference type="InterPro" id="IPR010626">
    <property type="entry name" value="DUF1217"/>
</dbReference>
<reference evidence="1" key="2">
    <citation type="submission" date="2021-08" db="EMBL/GenBank/DDBJ databases">
        <authorList>
            <person name="Tani A."/>
            <person name="Ola A."/>
            <person name="Ogura Y."/>
            <person name="Katsura K."/>
            <person name="Hayashi T."/>
        </authorList>
    </citation>
    <scope>NUCLEOTIDE SEQUENCE</scope>
    <source>
        <strain evidence="1">JCM 32048</strain>
    </source>
</reference>